<dbReference type="GO" id="GO:0043022">
    <property type="term" value="F:ribosome binding"/>
    <property type="evidence" value="ECO:0007669"/>
    <property type="project" value="TreeGrafter"/>
</dbReference>
<feature type="domain" description="RING-type" evidence="5">
    <location>
        <begin position="4"/>
        <end position="44"/>
    </location>
</feature>
<feature type="region of interest" description="Disordered" evidence="4">
    <location>
        <begin position="349"/>
        <end position="416"/>
    </location>
</feature>
<reference evidence="6 7" key="1">
    <citation type="journal article" date="2014" name="Nat. Genet.">
        <title>Genome and transcriptome of the porcine whipworm Trichuris suis.</title>
        <authorList>
            <person name="Jex A.R."/>
            <person name="Nejsum P."/>
            <person name="Schwarz E.M."/>
            <person name="Hu L."/>
            <person name="Young N.D."/>
            <person name="Hall R.S."/>
            <person name="Korhonen P.K."/>
            <person name="Liao S."/>
            <person name="Thamsborg S."/>
            <person name="Xia J."/>
            <person name="Xu P."/>
            <person name="Wang S."/>
            <person name="Scheerlinck J.P."/>
            <person name="Hofmann A."/>
            <person name="Sternberg P.W."/>
            <person name="Wang J."/>
            <person name="Gasser R.B."/>
        </authorList>
    </citation>
    <scope>NUCLEOTIDE SEQUENCE [LARGE SCALE GENOMIC DNA]</scope>
    <source>
        <strain evidence="6">DCEP-RM93M</strain>
    </source>
</reference>
<dbReference type="GO" id="GO:0072344">
    <property type="term" value="P:rescue of stalled ribosome"/>
    <property type="evidence" value="ECO:0007669"/>
    <property type="project" value="InterPro"/>
</dbReference>
<dbReference type="SMART" id="SM00355">
    <property type="entry name" value="ZnF_C2H2"/>
    <property type="match status" value="4"/>
</dbReference>
<dbReference type="Pfam" id="PF25447">
    <property type="entry name" value="RING_ZNF598"/>
    <property type="match status" value="1"/>
</dbReference>
<dbReference type="PROSITE" id="PS00028">
    <property type="entry name" value="ZINC_FINGER_C2H2_1"/>
    <property type="match status" value="1"/>
</dbReference>
<keyword evidence="1 3" id="KW-0479">Metal-binding</keyword>
<feature type="compositionally biased region" description="Polar residues" evidence="4">
    <location>
        <begin position="489"/>
        <end position="499"/>
    </location>
</feature>
<evidence type="ECO:0000259" key="5">
    <source>
        <dbReference type="PROSITE" id="PS50089"/>
    </source>
</evidence>
<dbReference type="InterPro" id="IPR013083">
    <property type="entry name" value="Znf_RING/FYVE/PHD"/>
</dbReference>
<dbReference type="PANTHER" id="PTHR22938:SF0">
    <property type="entry name" value="E3 UBIQUITIN-PROTEIN LIGASE ZNF598"/>
    <property type="match status" value="1"/>
</dbReference>
<dbReference type="InterPro" id="IPR001841">
    <property type="entry name" value="Znf_RING"/>
</dbReference>
<feature type="region of interest" description="Disordered" evidence="4">
    <location>
        <begin position="703"/>
        <end position="815"/>
    </location>
</feature>
<dbReference type="Proteomes" id="UP000030764">
    <property type="component" value="Unassembled WGS sequence"/>
</dbReference>
<dbReference type="AlphaFoldDB" id="A0A085LWH5"/>
<feature type="compositionally biased region" description="Polar residues" evidence="4">
    <location>
        <begin position="507"/>
        <end position="518"/>
    </location>
</feature>
<feature type="compositionally biased region" description="Polar residues" evidence="4">
    <location>
        <begin position="360"/>
        <end position="369"/>
    </location>
</feature>
<name>A0A085LWH5_9BILA</name>
<evidence type="ECO:0000256" key="1">
    <source>
        <dbReference type="ARBA" id="ARBA00022771"/>
    </source>
</evidence>
<feature type="compositionally biased region" description="Polar residues" evidence="4">
    <location>
        <begin position="390"/>
        <end position="403"/>
    </location>
</feature>
<feature type="compositionally biased region" description="Basic and acidic residues" evidence="4">
    <location>
        <begin position="735"/>
        <end position="753"/>
    </location>
</feature>
<feature type="compositionally biased region" description="Low complexity" evidence="4">
    <location>
        <begin position="324"/>
        <end position="333"/>
    </location>
</feature>
<keyword evidence="7" id="KW-1185">Reference proteome</keyword>
<feature type="region of interest" description="Disordered" evidence="4">
    <location>
        <begin position="442"/>
        <end position="518"/>
    </location>
</feature>
<evidence type="ECO:0000256" key="2">
    <source>
        <dbReference type="ARBA" id="ARBA00022833"/>
    </source>
</evidence>
<feature type="region of interest" description="Disordered" evidence="4">
    <location>
        <begin position="610"/>
        <end position="687"/>
    </location>
</feature>
<dbReference type="GO" id="GO:0008270">
    <property type="term" value="F:zinc ion binding"/>
    <property type="evidence" value="ECO:0007669"/>
    <property type="project" value="UniProtKB-KW"/>
</dbReference>
<dbReference type="InterPro" id="IPR057634">
    <property type="entry name" value="PAH_ZNF598/HEL2"/>
</dbReference>
<dbReference type="EMBL" id="KL363273">
    <property type="protein sequence ID" value="KFD49321.1"/>
    <property type="molecule type" value="Genomic_DNA"/>
</dbReference>
<keyword evidence="1 3" id="KW-0863">Zinc-finger</keyword>
<organism evidence="6 7">
    <name type="scientific">Trichuris suis</name>
    <name type="common">pig whipworm</name>
    <dbReference type="NCBI Taxonomy" id="68888"/>
    <lineage>
        <taxon>Eukaryota</taxon>
        <taxon>Metazoa</taxon>
        <taxon>Ecdysozoa</taxon>
        <taxon>Nematoda</taxon>
        <taxon>Enoplea</taxon>
        <taxon>Dorylaimia</taxon>
        <taxon>Trichinellida</taxon>
        <taxon>Trichuridae</taxon>
        <taxon>Trichuris</taxon>
    </lineage>
</organism>
<evidence type="ECO:0000313" key="7">
    <source>
        <dbReference type="Proteomes" id="UP000030764"/>
    </source>
</evidence>
<dbReference type="InterPro" id="IPR013087">
    <property type="entry name" value="Znf_C2H2_type"/>
</dbReference>
<dbReference type="InterPro" id="IPR044288">
    <property type="entry name" value="ZNF598/HEL2"/>
</dbReference>
<dbReference type="PROSITE" id="PS50089">
    <property type="entry name" value="ZF_RING_2"/>
    <property type="match status" value="1"/>
</dbReference>
<dbReference type="SUPFAM" id="SSF57850">
    <property type="entry name" value="RING/U-box"/>
    <property type="match status" value="1"/>
</dbReference>
<proteinExistence type="predicted"/>
<keyword evidence="2" id="KW-0862">Zinc</keyword>
<dbReference type="PANTHER" id="PTHR22938">
    <property type="entry name" value="ZINC FINGER PROTEIN 598"/>
    <property type="match status" value="1"/>
</dbReference>
<dbReference type="GO" id="GO:0061630">
    <property type="term" value="F:ubiquitin protein ligase activity"/>
    <property type="evidence" value="ECO:0007669"/>
    <property type="project" value="InterPro"/>
</dbReference>
<gene>
    <name evidence="6" type="ORF">M513_09768</name>
</gene>
<protein>
    <recommendedName>
        <fullName evidence="5">RING-type domain-containing protein</fullName>
    </recommendedName>
</protein>
<sequence>MSVCIICCDSAKHFMYGNCCHPICLKCGLRIRFLGGSNECPVCRQEMRTVIQTLLFIVLWRGEKNLLKCFVVNNAGIVPDHTTFVTERRFEERGIEFETPSLLRIANDLLAYRCTVCPDEENDFFDFPSLRAHMQRKHELFYCEICIENILRFPFEFVCYTRELLARHRRVGTADDKSQRGHPLCSFCDVRYLDDDQLYRHLRIDHFFCHLCERTGKNKFFANQHHLCEEGRCRNEPLGVAFSSELDLQYHKAVEHSACSDRSRVRLSQPVGVDGQYRRYGRQDDSWGYSFPSTERVPIVPNPVPAFTMETADFPTLDGREGEAAAASSSSESRLPAWSKQCSNRYSLDDFPALGDTEQNDSAGTSAKSRPSKAEEQTAAYAMKIKERMNVNTRSAPSTSGGSVSKPVSRPVDVKGKVKPPLASVVSKSLLTNADDFPELPGAKAVNEGSAAADDSVPWKQVQSARKANGAPVGGSSKTSERPKPKPPITTQGSSNSAVASKAPQKNLKSTVGKLTNGPTTFEEAFPALGSPSSAVVNRPISSGRWISPLAIGKPANKKGLSQQLLSKETLSTTDDDDYPILGEPVAISSANNFGDDVAVSFSDILKTTKKHEEPKPPDQPKVQLGNNKVEPPPPLNEIQFPPLSSQVGKKSKSRKSNEASAARSVEERIRDSSPLVSDPIEEEVPRTMIAPLLVSAVENTFLEGDYEQTSEETPIKLRYKKGKKLQAQNGQSDKQVKRKEAKEGSVNKASEKAKKKNGATEAKAKKSTKAAPKTPNKNTNEAEQRKRKSTTSNVSSKASRKLTHIDASESDEDVRHEVDTALEETYDKEFMNKQLKANCFRFFMLLKYPDVFKVCELKECQIHVASSYREPLHYYLRRFFFFSHLQAKLQEDELKQLCHFCHQFKENEITAGDLFSELLYLLDEKLFFGIFKKLLCLWNDIHQQRKLLKVYLEHCVSTVGLSDNVLGSVSDWVKGISLCSQCSQVLSDEDYDEHLKAHVIEGV</sequence>
<dbReference type="Gene3D" id="3.30.40.10">
    <property type="entry name" value="Zinc/RING finger domain, C3HC4 (zinc finger)"/>
    <property type="match status" value="1"/>
</dbReference>
<feature type="compositionally biased region" description="Basic and acidic residues" evidence="4">
    <location>
        <begin position="804"/>
        <end position="815"/>
    </location>
</feature>
<dbReference type="Pfam" id="PF23202">
    <property type="entry name" value="PAH_ZNF598"/>
    <property type="match status" value="1"/>
</dbReference>
<dbReference type="GO" id="GO:0016567">
    <property type="term" value="P:protein ubiquitination"/>
    <property type="evidence" value="ECO:0007669"/>
    <property type="project" value="TreeGrafter"/>
</dbReference>
<evidence type="ECO:0000313" key="6">
    <source>
        <dbReference type="EMBL" id="KFD49321.1"/>
    </source>
</evidence>
<evidence type="ECO:0000256" key="3">
    <source>
        <dbReference type="PROSITE-ProRule" id="PRU00175"/>
    </source>
</evidence>
<feature type="region of interest" description="Disordered" evidence="4">
    <location>
        <begin position="319"/>
        <end position="338"/>
    </location>
</feature>
<accession>A0A085LWH5</accession>
<evidence type="ECO:0000256" key="4">
    <source>
        <dbReference type="SAM" id="MobiDB-lite"/>
    </source>
</evidence>